<evidence type="ECO:0000313" key="4">
    <source>
        <dbReference type="Proteomes" id="UP000468901"/>
    </source>
</evidence>
<dbReference type="EMBL" id="WESC01000003">
    <property type="protein sequence ID" value="KAB7741575.1"/>
    <property type="molecule type" value="Genomic_DNA"/>
</dbReference>
<evidence type="ECO:0008006" key="5">
    <source>
        <dbReference type="Google" id="ProtNLM"/>
    </source>
</evidence>
<dbReference type="AlphaFoldDB" id="A0A6N6VMG3"/>
<sequence>MRKAALVLASSTALALFSASPVFAFSNYMMPGTSGSADNYSDPDEQMDKLAGTSADDSADATIVHFGGSEMDGNRQAQENAEALDKDASYSGFYFTDN</sequence>
<accession>A0A6N6VMG3</accession>
<keyword evidence="2" id="KW-0732">Signal</keyword>
<protein>
    <recommendedName>
        <fullName evidence="5">DUF4148 domain-containing protein</fullName>
    </recommendedName>
</protein>
<comment type="caution">
    <text evidence="3">The sequence shown here is derived from an EMBL/GenBank/DDBJ whole genome shotgun (WGS) entry which is preliminary data.</text>
</comment>
<organism evidence="3 4">
    <name type="scientific">Parvibaculum sedimenti</name>
    <dbReference type="NCBI Taxonomy" id="2608632"/>
    <lineage>
        <taxon>Bacteria</taxon>
        <taxon>Pseudomonadati</taxon>
        <taxon>Pseudomonadota</taxon>
        <taxon>Alphaproteobacteria</taxon>
        <taxon>Hyphomicrobiales</taxon>
        <taxon>Parvibaculaceae</taxon>
        <taxon>Parvibaculum</taxon>
    </lineage>
</organism>
<feature type="chain" id="PRO_5026739537" description="DUF4148 domain-containing protein" evidence="2">
    <location>
        <begin position="25"/>
        <end position="98"/>
    </location>
</feature>
<feature type="region of interest" description="Disordered" evidence="1">
    <location>
        <begin position="34"/>
        <end position="56"/>
    </location>
</feature>
<dbReference type="RefSeq" id="WP_152214878.1">
    <property type="nucleotide sequence ID" value="NZ_WESC01000003.1"/>
</dbReference>
<feature type="signal peptide" evidence="2">
    <location>
        <begin position="1"/>
        <end position="24"/>
    </location>
</feature>
<proteinExistence type="predicted"/>
<gene>
    <name evidence="3" type="ORF">F2P47_03995</name>
</gene>
<dbReference type="Proteomes" id="UP000468901">
    <property type="component" value="Unassembled WGS sequence"/>
</dbReference>
<evidence type="ECO:0000313" key="3">
    <source>
        <dbReference type="EMBL" id="KAB7741575.1"/>
    </source>
</evidence>
<name>A0A6N6VMG3_9HYPH</name>
<keyword evidence="4" id="KW-1185">Reference proteome</keyword>
<evidence type="ECO:0000256" key="1">
    <source>
        <dbReference type="SAM" id="MobiDB-lite"/>
    </source>
</evidence>
<evidence type="ECO:0000256" key="2">
    <source>
        <dbReference type="SAM" id="SignalP"/>
    </source>
</evidence>
<reference evidence="3 4" key="1">
    <citation type="submission" date="2019-09" db="EMBL/GenBank/DDBJ databases">
        <title>Parvibaculum sedimenti sp. nov., isolated from sediment.</title>
        <authorList>
            <person name="Wang Y."/>
        </authorList>
    </citation>
    <scope>NUCLEOTIDE SEQUENCE [LARGE SCALE GENOMIC DNA]</scope>
    <source>
        <strain evidence="3 4">HXT-9</strain>
    </source>
</reference>